<keyword evidence="1" id="KW-0812">Transmembrane</keyword>
<evidence type="ECO:0000256" key="1">
    <source>
        <dbReference type="SAM" id="Phobius"/>
    </source>
</evidence>
<organism evidence="2 3">
    <name type="scientific">Fusobacterium nucleatum subsp. polymorphum</name>
    <name type="common">Fusobacterium polymorphum</name>
    <dbReference type="NCBI Taxonomy" id="76857"/>
    <lineage>
        <taxon>Bacteria</taxon>
        <taxon>Fusobacteriati</taxon>
        <taxon>Fusobacteriota</taxon>
        <taxon>Fusobacteriia</taxon>
        <taxon>Fusobacteriales</taxon>
        <taxon>Fusobacteriaceae</taxon>
        <taxon>Fusobacterium</taxon>
    </lineage>
</organism>
<dbReference type="Proteomes" id="UP000067061">
    <property type="component" value="Chromosome"/>
</dbReference>
<evidence type="ECO:0000313" key="3">
    <source>
        <dbReference type="Proteomes" id="UP000067061"/>
    </source>
</evidence>
<keyword evidence="1" id="KW-0472">Membrane</keyword>
<proteinExistence type="predicted"/>
<protein>
    <recommendedName>
        <fullName evidence="4">RiboL-PSP-HEPN domain-containing protein</fullName>
    </recommendedName>
</protein>
<gene>
    <name evidence="2" type="ORF">RO02_08750</name>
</gene>
<keyword evidence="1" id="KW-1133">Transmembrane helix</keyword>
<evidence type="ECO:0008006" key="4">
    <source>
        <dbReference type="Google" id="ProtNLM"/>
    </source>
</evidence>
<dbReference type="RefSeq" id="WP_060496502.1">
    <property type="nucleotide sequence ID" value="NZ_CP077112.1"/>
</dbReference>
<name>A0AAC9A0H4_FUSNP</name>
<reference evidence="2 3" key="1">
    <citation type="submission" date="2015-11" db="EMBL/GenBank/DDBJ databases">
        <authorList>
            <person name="Kook J.-K."/>
            <person name="Park S.-N."/>
            <person name="Lim Y.K."/>
            <person name="Jo E."/>
        </authorList>
    </citation>
    <scope>NUCLEOTIDE SEQUENCE [LARGE SCALE GENOMIC DNA]</scope>
    <source>
        <strain evidence="2 3">ChDC F306</strain>
    </source>
</reference>
<feature type="transmembrane region" description="Helical" evidence="1">
    <location>
        <begin position="217"/>
        <end position="238"/>
    </location>
</feature>
<evidence type="ECO:0000313" key="2">
    <source>
        <dbReference type="EMBL" id="ALM94706.1"/>
    </source>
</evidence>
<dbReference type="EMBL" id="CP013121">
    <property type="protein sequence ID" value="ALM94706.1"/>
    <property type="molecule type" value="Genomic_DNA"/>
</dbReference>
<sequence>MLKMSKHDKFILMSMETILKDAVSASSGIGNGIETYPLCDYIIQSIFLKMTGYQEQKMKCIAWEIATNDFNYRRKLLNNEDKLGEYSTFEAKNKIYKTIYKQIESFDSTFKFKDNIYIDNIKKRIKKNSFELVKEVFDNTNLMVWNQNSFEHFLKSAIIEEDQYLKDGKNLIGEKIKNEYEELYNQRNRIAHNTLSYQQNLPDFNILKNEKKYSRNYFLWFAILLLIDNIFIEMYKLYQDRFSKQI</sequence>
<dbReference type="AlphaFoldDB" id="A0AAC9A0H4"/>
<accession>A0AAC9A0H4</accession>